<keyword evidence="2" id="KW-1185">Reference proteome</keyword>
<sequence>MNLAQLRNGAVIVAQDFSALVALHAKQGELTALRRWNRTSQIQRVQPLLELVPSSSPHSQLDKVDQVARSLHASGRHLMIDATEVARMPSFGSGPAGALRTLADRLDGPVDLLDAYPVPFEPVIRSDVEDDVLSACRNLCQEMELGGAIRIRLAELTRARLSELLERTGLDNTDLDLIVDLQYVPEISPRLQELAGNALRIVTEAGPFRSTTLLAGSIPRLLNRTSTWEEPRVEEELWRLLRDETAVDVQLGDYGVVHPIPGKGYRSKHVSLKYSCSNSWMYSREPTGQAPEDATESVRASTLRSICRELVHSDRFFGPEFSWGDAEIAAAFNSDTSAWGATSRPVALGTSHHLAYLATTSEAMPR</sequence>
<evidence type="ECO:0000313" key="1">
    <source>
        <dbReference type="EMBL" id="TDC95407.1"/>
    </source>
</evidence>
<comment type="caution">
    <text evidence="1">The sequence shown here is derived from an EMBL/GenBank/DDBJ whole genome shotgun (WGS) entry which is preliminary data.</text>
</comment>
<gene>
    <name evidence="1" type="ORF">E1161_04260</name>
</gene>
<evidence type="ECO:0000313" key="2">
    <source>
        <dbReference type="Proteomes" id="UP000294744"/>
    </source>
</evidence>
<proteinExistence type="predicted"/>
<organism evidence="1 2">
    <name type="scientific">Saccharopolyspora aridisoli</name>
    <dbReference type="NCBI Taxonomy" id="2530385"/>
    <lineage>
        <taxon>Bacteria</taxon>
        <taxon>Bacillati</taxon>
        <taxon>Actinomycetota</taxon>
        <taxon>Actinomycetes</taxon>
        <taxon>Pseudonocardiales</taxon>
        <taxon>Pseudonocardiaceae</taxon>
        <taxon>Saccharopolyspora</taxon>
    </lineage>
</organism>
<accession>A0A4R4UST3</accession>
<name>A0A4R4UST3_9PSEU</name>
<dbReference type="Pfam" id="PF14350">
    <property type="entry name" value="Beta_protein"/>
    <property type="match status" value="1"/>
</dbReference>
<dbReference type="Proteomes" id="UP000294744">
    <property type="component" value="Unassembled WGS sequence"/>
</dbReference>
<protein>
    <recommendedName>
        <fullName evidence="3">T4 beta protein</fullName>
    </recommendedName>
</protein>
<dbReference type="EMBL" id="SMKV01000004">
    <property type="protein sequence ID" value="TDC95407.1"/>
    <property type="molecule type" value="Genomic_DNA"/>
</dbReference>
<dbReference type="InterPro" id="IPR025683">
    <property type="entry name" value="Protein_beta"/>
</dbReference>
<dbReference type="OrthoDB" id="4764243at2"/>
<evidence type="ECO:0008006" key="3">
    <source>
        <dbReference type="Google" id="ProtNLM"/>
    </source>
</evidence>
<dbReference type="AlphaFoldDB" id="A0A4R4UST3"/>
<reference evidence="1 2" key="1">
    <citation type="submission" date="2019-03" db="EMBL/GenBank/DDBJ databases">
        <title>Draft genome sequences of novel Actinobacteria.</title>
        <authorList>
            <person name="Sahin N."/>
            <person name="Ay H."/>
            <person name="Saygin H."/>
        </authorList>
    </citation>
    <scope>NUCLEOTIDE SEQUENCE [LARGE SCALE GENOMIC DNA]</scope>
    <source>
        <strain evidence="1 2">16K404</strain>
    </source>
</reference>